<evidence type="ECO:0000256" key="1">
    <source>
        <dbReference type="SAM" id="Phobius"/>
    </source>
</evidence>
<feature type="transmembrane region" description="Helical" evidence="1">
    <location>
        <begin position="200"/>
        <end position="221"/>
    </location>
</feature>
<dbReference type="Proteomes" id="UP001595805">
    <property type="component" value="Unassembled WGS sequence"/>
</dbReference>
<evidence type="ECO:0000313" key="3">
    <source>
        <dbReference type="Proteomes" id="UP001595805"/>
    </source>
</evidence>
<sequence>MRSANLQHHSILQSPSIYFGLLFLGAYWLIGFDGITFSDDVYYILSGKSFWEGSMELDDYHFSSRWGAYVPFGFFGYVFGFHPRIFSLFSLLCYVLTFTLLLRYFSSSNQKWLFTLWFCGQVYFLHFISKVYPDSALVLWVSLVPIASIYRHKKPILAAFGLVAALFLGFITKETIIFLAPFPILLFILDWKNERSNLQFYSTLIAFGLLFGCLYLGFFWYKFGDPLYRIQSINAGHYISEFTYADKGWTSILRRLTILPFTTFVERAYWPWIVLSFPGIWFGLKAKKAGSLEFALALLCLLVGFWFMSSTLEIYNPIYLNPRHLIILVPILSFCLVKGIPDWIDSTGWKHFIAGFFILGTLIALVLLDWKMAAFNVAFIPLLYLKNPKTRITLLAGVLLIPALIAIPYQQRLKKYDTLLATLEELTTADDSSLIITNNFLTFSKEILLPEKKDQQDLLFPIEEVKVLQHFPPSEVRVMIYEYYAHAYPKEQEDVNRLELWIKINGYEVIEEYREDRIWYRKLSRKLE</sequence>
<feature type="transmembrane region" description="Helical" evidence="1">
    <location>
        <begin position="85"/>
        <end position="105"/>
    </location>
</feature>
<comment type="caution">
    <text evidence="2">The sequence shown here is derived from an EMBL/GenBank/DDBJ whole genome shotgun (WGS) entry which is preliminary data.</text>
</comment>
<dbReference type="EMBL" id="JBHRZS010000007">
    <property type="protein sequence ID" value="MFC3881053.1"/>
    <property type="molecule type" value="Genomic_DNA"/>
</dbReference>
<feature type="transmembrane region" description="Helical" evidence="1">
    <location>
        <begin position="12"/>
        <end position="30"/>
    </location>
</feature>
<evidence type="ECO:0000313" key="2">
    <source>
        <dbReference type="EMBL" id="MFC3881053.1"/>
    </source>
</evidence>
<gene>
    <name evidence="2" type="ORF">ACFOSV_12740</name>
</gene>
<protein>
    <recommendedName>
        <fullName evidence="4">4-amino-4-deoxy-L-arabinose transferase</fullName>
    </recommendedName>
</protein>
<keyword evidence="1" id="KW-1133">Transmembrane helix</keyword>
<dbReference type="RefSeq" id="WP_377906394.1">
    <property type="nucleotide sequence ID" value="NZ_JBHRZS010000007.1"/>
</dbReference>
<feature type="transmembrane region" description="Helical" evidence="1">
    <location>
        <begin position="324"/>
        <end position="340"/>
    </location>
</feature>
<feature type="transmembrane region" description="Helical" evidence="1">
    <location>
        <begin position="390"/>
        <end position="409"/>
    </location>
</feature>
<accession>A0ABV8AT11</accession>
<feature type="transmembrane region" description="Helical" evidence="1">
    <location>
        <begin position="157"/>
        <end position="188"/>
    </location>
</feature>
<proteinExistence type="predicted"/>
<evidence type="ECO:0008006" key="4">
    <source>
        <dbReference type="Google" id="ProtNLM"/>
    </source>
</evidence>
<name>A0ABV8AT11_9BACT</name>
<feature type="transmembrane region" description="Helical" evidence="1">
    <location>
        <begin position="294"/>
        <end position="312"/>
    </location>
</feature>
<organism evidence="2 3">
    <name type="scientific">Algoriphagus namhaensis</name>
    <dbReference type="NCBI Taxonomy" id="915353"/>
    <lineage>
        <taxon>Bacteria</taxon>
        <taxon>Pseudomonadati</taxon>
        <taxon>Bacteroidota</taxon>
        <taxon>Cytophagia</taxon>
        <taxon>Cytophagales</taxon>
        <taxon>Cyclobacteriaceae</taxon>
        <taxon>Algoriphagus</taxon>
    </lineage>
</organism>
<keyword evidence="1" id="KW-0812">Transmembrane</keyword>
<reference evidence="3" key="1">
    <citation type="journal article" date="2019" name="Int. J. Syst. Evol. Microbiol.">
        <title>The Global Catalogue of Microorganisms (GCM) 10K type strain sequencing project: providing services to taxonomists for standard genome sequencing and annotation.</title>
        <authorList>
            <consortium name="The Broad Institute Genomics Platform"/>
            <consortium name="The Broad Institute Genome Sequencing Center for Infectious Disease"/>
            <person name="Wu L."/>
            <person name="Ma J."/>
        </authorList>
    </citation>
    <scope>NUCLEOTIDE SEQUENCE [LARGE SCALE GENOMIC DNA]</scope>
    <source>
        <strain evidence="3">CCUG 60523</strain>
    </source>
</reference>
<keyword evidence="1" id="KW-0472">Membrane</keyword>
<keyword evidence="3" id="KW-1185">Reference proteome</keyword>
<feature type="transmembrane region" description="Helical" evidence="1">
    <location>
        <begin position="352"/>
        <end position="370"/>
    </location>
</feature>